<dbReference type="AlphaFoldDB" id="A0A1I2ILR4"/>
<organism evidence="9 10">
    <name type="scientific">Dyella marensis</name>
    <dbReference type="NCBI Taxonomy" id="500610"/>
    <lineage>
        <taxon>Bacteria</taxon>
        <taxon>Pseudomonadati</taxon>
        <taxon>Pseudomonadota</taxon>
        <taxon>Gammaproteobacteria</taxon>
        <taxon>Lysobacterales</taxon>
        <taxon>Rhodanobacteraceae</taxon>
        <taxon>Dyella</taxon>
    </lineage>
</organism>
<evidence type="ECO:0000256" key="5">
    <source>
        <dbReference type="ARBA" id="ARBA00022801"/>
    </source>
</evidence>
<dbReference type="Proteomes" id="UP000199477">
    <property type="component" value="Unassembled WGS sequence"/>
</dbReference>
<dbReference type="InterPro" id="IPR022742">
    <property type="entry name" value="Hydrolase_4"/>
</dbReference>
<dbReference type="PANTHER" id="PTHR43722:SF1">
    <property type="entry name" value="PROLINE IMINOPEPTIDASE"/>
    <property type="match status" value="1"/>
</dbReference>
<name>A0A1I2ILR4_9GAMM</name>
<evidence type="ECO:0000256" key="7">
    <source>
        <dbReference type="SAM" id="SignalP"/>
    </source>
</evidence>
<keyword evidence="7" id="KW-0732">Signal</keyword>
<proteinExistence type="predicted"/>
<evidence type="ECO:0000259" key="8">
    <source>
        <dbReference type="Pfam" id="PF12146"/>
    </source>
</evidence>
<feature type="chain" id="PRO_5011435593" description="Proline iminopeptidase" evidence="7">
    <location>
        <begin position="21"/>
        <end position="362"/>
    </location>
</feature>
<evidence type="ECO:0000313" key="9">
    <source>
        <dbReference type="EMBL" id="SFF43255.1"/>
    </source>
</evidence>
<dbReference type="Pfam" id="PF12146">
    <property type="entry name" value="Hydrolase_4"/>
    <property type="match status" value="1"/>
</dbReference>
<dbReference type="InterPro" id="IPR005944">
    <property type="entry name" value="Pro_iminopeptidase"/>
</dbReference>
<keyword evidence="10" id="KW-1185">Reference proteome</keyword>
<dbReference type="GO" id="GO:0006508">
    <property type="term" value="P:proteolysis"/>
    <property type="evidence" value="ECO:0007669"/>
    <property type="project" value="InterPro"/>
</dbReference>
<dbReference type="STRING" id="500610.SAMN02799615_03562"/>
<evidence type="ECO:0000256" key="1">
    <source>
        <dbReference type="ARBA" id="ARBA00001585"/>
    </source>
</evidence>
<dbReference type="Gene3D" id="3.40.50.1820">
    <property type="entry name" value="alpha/beta hydrolase"/>
    <property type="match status" value="1"/>
</dbReference>
<evidence type="ECO:0000313" key="10">
    <source>
        <dbReference type="Proteomes" id="UP000199477"/>
    </source>
</evidence>
<dbReference type="InterPro" id="IPR002410">
    <property type="entry name" value="Peptidase_S33"/>
</dbReference>
<dbReference type="PRINTS" id="PR00793">
    <property type="entry name" value="PROAMNOPTASE"/>
</dbReference>
<dbReference type="PANTHER" id="PTHR43722">
    <property type="entry name" value="PROLINE IMINOPEPTIDASE"/>
    <property type="match status" value="1"/>
</dbReference>
<keyword evidence="5" id="KW-0378">Hydrolase</keyword>
<gene>
    <name evidence="9" type="ORF">SAMN02799615_03562</name>
</gene>
<feature type="signal peptide" evidence="7">
    <location>
        <begin position="1"/>
        <end position="20"/>
    </location>
</feature>
<dbReference type="GO" id="GO:0004177">
    <property type="term" value="F:aminopeptidase activity"/>
    <property type="evidence" value="ECO:0007669"/>
    <property type="project" value="UniProtKB-EC"/>
</dbReference>
<dbReference type="SUPFAM" id="SSF53474">
    <property type="entry name" value="alpha/beta-Hydrolases"/>
    <property type="match status" value="1"/>
</dbReference>
<dbReference type="GO" id="GO:0005737">
    <property type="term" value="C:cytoplasm"/>
    <property type="evidence" value="ECO:0007669"/>
    <property type="project" value="InterPro"/>
</dbReference>
<feature type="domain" description="Serine aminopeptidase S33" evidence="8">
    <location>
        <begin position="97"/>
        <end position="339"/>
    </location>
</feature>
<accession>A0A1I2ILR4</accession>
<evidence type="ECO:0000256" key="2">
    <source>
        <dbReference type="ARBA" id="ARBA00012568"/>
    </source>
</evidence>
<dbReference type="EC" id="3.4.11.5" evidence="2"/>
<reference evidence="10" key="1">
    <citation type="submission" date="2016-10" db="EMBL/GenBank/DDBJ databases">
        <authorList>
            <person name="Varghese N."/>
            <person name="Submissions S."/>
        </authorList>
    </citation>
    <scope>NUCLEOTIDE SEQUENCE [LARGE SCALE GENOMIC DNA]</scope>
    <source>
        <strain evidence="10">UNC178MFTsu3.1</strain>
    </source>
</reference>
<dbReference type="EMBL" id="FONH01000017">
    <property type="protein sequence ID" value="SFF43255.1"/>
    <property type="molecule type" value="Genomic_DNA"/>
</dbReference>
<keyword evidence="4" id="KW-0963">Cytoplasm</keyword>
<evidence type="ECO:0000256" key="6">
    <source>
        <dbReference type="ARBA" id="ARBA00029605"/>
    </source>
</evidence>
<comment type="catalytic activity">
    <reaction evidence="1">
        <text>Release of N-terminal proline from a peptide.</text>
        <dbReference type="EC" id="3.4.11.5"/>
    </reaction>
</comment>
<evidence type="ECO:0000256" key="4">
    <source>
        <dbReference type="ARBA" id="ARBA00022490"/>
    </source>
</evidence>
<evidence type="ECO:0000256" key="3">
    <source>
        <dbReference type="ARBA" id="ARBA00021843"/>
    </source>
</evidence>
<sequence>MTRLSALALGLAVLAWVAQANGADASGKSMQSKVSVSPSCKGRPAKVDDEGFVVIGGIEQWVTAKGDSCANPILLFISGGPGNPLSGISDSVYGEGQRDFIIVQWDQRGSGMTYGRSPPAPDEKLTIERMAQDGNELAGYLAKRYGKRKVILWGSSWGSILAVHMAKAHPELFYAYVGTSQVVNSVETQSESYKKLLALATSTDDKDALAVLEQVGSPPWTDPRSFGKVRRIIRKYEAKVTLPPPDTWHRAPAYTTPKAEADYEAGEDYSFLNFVGMHGDGMLSQVDLPKLGTDFVIPVFFIEGAHDLLAPPEMARRYYEAISAPQKDWVLLEHSGHDPNQEVVDAEYKVLRERVLPLTRDR</sequence>
<dbReference type="InterPro" id="IPR029058">
    <property type="entry name" value="AB_hydrolase_fold"/>
</dbReference>
<protein>
    <recommendedName>
        <fullName evidence="3">Proline iminopeptidase</fullName>
        <ecNumber evidence="2">3.4.11.5</ecNumber>
    </recommendedName>
    <alternativeName>
        <fullName evidence="6">Prolyl aminopeptidase</fullName>
    </alternativeName>
</protein>